<protein>
    <submittedName>
        <fullName evidence="1">Uncharacterized protein</fullName>
    </submittedName>
</protein>
<dbReference type="EMBL" id="CM007650">
    <property type="protein sequence ID" value="ONM59181.1"/>
    <property type="molecule type" value="Genomic_DNA"/>
</dbReference>
<organism evidence="1">
    <name type="scientific">Zea mays</name>
    <name type="common">Maize</name>
    <dbReference type="NCBI Taxonomy" id="4577"/>
    <lineage>
        <taxon>Eukaryota</taxon>
        <taxon>Viridiplantae</taxon>
        <taxon>Streptophyta</taxon>
        <taxon>Embryophyta</taxon>
        <taxon>Tracheophyta</taxon>
        <taxon>Spermatophyta</taxon>
        <taxon>Magnoliopsida</taxon>
        <taxon>Liliopsida</taxon>
        <taxon>Poales</taxon>
        <taxon>Poaceae</taxon>
        <taxon>PACMAD clade</taxon>
        <taxon>Panicoideae</taxon>
        <taxon>Andropogonodae</taxon>
        <taxon>Andropogoneae</taxon>
        <taxon>Tripsacinae</taxon>
        <taxon>Zea</taxon>
    </lineage>
</organism>
<accession>A0A1D6II69</accession>
<proteinExistence type="predicted"/>
<name>A0A1D6II69_MAIZE</name>
<reference evidence="1" key="1">
    <citation type="submission" date="2015-12" db="EMBL/GenBank/DDBJ databases">
        <title>Update maize B73 reference genome by single molecule sequencing technologies.</title>
        <authorList>
            <consortium name="Maize Genome Sequencing Project"/>
            <person name="Ware D."/>
        </authorList>
    </citation>
    <scope>NUCLEOTIDE SEQUENCE [LARGE SCALE GENOMIC DNA]</scope>
    <source>
        <tissue evidence="1">Seedling</tissue>
    </source>
</reference>
<feature type="non-terminal residue" evidence="1">
    <location>
        <position position="76"/>
    </location>
</feature>
<evidence type="ECO:0000313" key="1">
    <source>
        <dbReference type="EMBL" id="ONM59181.1"/>
    </source>
</evidence>
<dbReference type="AlphaFoldDB" id="A0A1D6II69"/>
<sequence>MRFVVAAVAKPTAQHQRLLAVPVRDTRWLLVSGSVRVYTSKTRGFTTKCQIGLQLYQLFHLAKNQSTSTPSCSWLL</sequence>
<gene>
    <name evidence="1" type="ORF">ZEAMMB73_Zm00001d021970</name>
</gene>